<gene>
    <name evidence="4" type="ORF">G5B40_09605</name>
</gene>
<keyword evidence="5" id="KW-1185">Reference proteome</keyword>
<dbReference type="PANTHER" id="PTHR11699">
    <property type="entry name" value="ALDEHYDE DEHYDROGENASE-RELATED"/>
    <property type="match status" value="1"/>
</dbReference>
<comment type="similarity">
    <text evidence="1">Belongs to the aldehyde dehydrogenase family.</text>
</comment>
<dbReference type="GO" id="GO:0016620">
    <property type="term" value="F:oxidoreductase activity, acting on the aldehyde or oxo group of donors, NAD or NADP as acceptor"/>
    <property type="evidence" value="ECO:0007669"/>
    <property type="project" value="InterPro"/>
</dbReference>
<evidence type="ECO:0000256" key="1">
    <source>
        <dbReference type="ARBA" id="ARBA00009986"/>
    </source>
</evidence>
<dbReference type="Gene3D" id="3.40.605.10">
    <property type="entry name" value="Aldehyde Dehydrogenase, Chain A, domain 1"/>
    <property type="match status" value="1"/>
</dbReference>
<dbReference type="EMBL" id="CP049056">
    <property type="protein sequence ID" value="QIE55679.1"/>
    <property type="molecule type" value="Genomic_DNA"/>
</dbReference>
<accession>A0A7L5C1F2</accession>
<proteinExistence type="inferred from homology"/>
<dbReference type="InterPro" id="IPR016163">
    <property type="entry name" value="Ald_DH_C"/>
</dbReference>
<evidence type="ECO:0000313" key="5">
    <source>
        <dbReference type="Proteomes" id="UP000503336"/>
    </source>
</evidence>
<dbReference type="AlphaFoldDB" id="A0A7L5C1F2"/>
<dbReference type="InterPro" id="IPR015590">
    <property type="entry name" value="Aldehyde_DH_dom"/>
</dbReference>
<sequence>MPTMNEVKSRPVAALAAYYPLEIGGERVDALSGKTFPVINPATGQTLCEIAEGDAADIEAAVAAAEKAAPAWGGMSPLQRAEILNRAAAILAERMPSFVEIEVAQTGRPIREMKAQLARMPEWYSYFGAVARTYESSVPPFGGSYVNYTRRKPIGVVGLVTPWNHPLLILTKKVAPALAAGNTVVVKPSEIAPITPLMLADVLRDAGLPDGAYNVVPGFGVAAGASLCDHPRIGKLDLTGGTETGRKVAAMAGEKLIPFSGELGGKASVVVFDDVPEQEAVAAALFASFVAAGQTCVQGARLLVQRNIYDKVVELLVKRTDALRVGDPTDPRTQMGPLVSARQLAIVEKYVEIGRQEGATVAAGGERLTDGAFANGFFHAPTVFTDVTNDMRIAQEEIFGPVVCVMPFEGEDEAVTLANGTPFGLAASVWSRNVARAHRVAERIDAGIVWINDHHRIDPSSPWGGFKDSGIGKENGIVCYEGYTKLQSVVVNLSDETFDWFADDETEKRYS</sequence>
<name>A0A7L5C1F2_9RHOB</name>
<dbReference type="InterPro" id="IPR016162">
    <property type="entry name" value="Ald_DH_N"/>
</dbReference>
<dbReference type="FunFam" id="3.40.605.10:FF:000007">
    <property type="entry name" value="NAD/NADP-dependent betaine aldehyde dehydrogenase"/>
    <property type="match status" value="1"/>
</dbReference>
<dbReference type="Gene3D" id="3.40.309.10">
    <property type="entry name" value="Aldehyde Dehydrogenase, Chain A, domain 2"/>
    <property type="match status" value="1"/>
</dbReference>
<dbReference type="KEGG" id="hdh:G5B40_09605"/>
<keyword evidence="2" id="KW-0560">Oxidoreductase</keyword>
<dbReference type="SUPFAM" id="SSF53720">
    <property type="entry name" value="ALDH-like"/>
    <property type="match status" value="1"/>
</dbReference>
<feature type="domain" description="Aldehyde dehydrogenase" evidence="3">
    <location>
        <begin position="32"/>
        <end position="489"/>
    </location>
</feature>
<protein>
    <submittedName>
        <fullName evidence="4">Aldehyde dehydrogenase</fullName>
    </submittedName>
</protein>
<organism evidence="4 5">
    <name type="scientific">Pikeienuella piscinae</name>
    <dbReference type="NCBI Taxonomy" id="2748098"/>
    <lineage>
        <taxon>Bacteria</taxon>
        <taxon>Pseudomonadati</taxon>
        <taxon>Pseudomonadota</taxon>
        <taxon>Alphaproteobacteria</taxon>
        <taxon>Rhodobacterales</taxon>
        <taxon>Paracoccaceae</taxon>
        <taxon>Pikeienuella</taxon>
    </lineage>
</organism>
<reference evidence="4 5" key="1">
    <citation type="submission" date="2020-02" db="EMBL/GenBank/DDBJ databases">
        <title>complete genome sequence of Rhodobacteraceae bacterium.</title>
        <authorList>
            <person name="Park J."/>
            <person name="Kim Y.-S."/>
            <person name="Kim K.-H."/>
        </authorList>
    </citation>
    <scope>NUCLEOTIDE SEQUENCE [LARGE SCALE GENOMIC DNA]</scope>
    <source>
        <strain evidence="4 5">RR4-56</strain>
    </source>
</reference>
<dbReference type="CDD" id="cd07114">
    <property type="entry name" value="ALDH_DhaS"/>
    <property type="match status" value="1"/>
</dbReference>
<evidence type="ECO:0000256" key="2">
    <source>
        <dbReference type="ARBA" id="ARBA00023002"/>
    </source>
</evidence>
<evidence type="ECO:0000259" key="3">
    <source>
        <dbReference type="Pfam" id="PF00171"/>
    </source>
</evidence>
<dbReference type="Proteomes" id="UP000503336">
    <property type="component" value="Chromosome"/>
</dbReference>
<dbReference type="InterPro" id="IPR016161">
    <property type="entry name" value="Ald_DH/histidinol_DH"/>
</dbReference>
<dbReference type="FunFam" id="3.40.309.10:FF:000012">
    <property type="entry name" value="Betaine aldehyde dehydrogenase"/>
    <property type="match status" value="1"/>
</dbReference>
<dbReference type="RefSeq" id="WP_165097918.1">
    <property type="nucleotide sequence ID" value="NZ_CP049056.1"/>
</dbReference>
<dbReference type="Pfam" id="PF00171">
    <property type="entry name" value="Aldedh"/>
    <property type="match status" value="1"/>
</dbReference>
<evidence type="ECO:0000313" key="4">
    <source>
        <dbReference type="EMBL" id="QIE55679.1"/>
    </source>
</evidence>